<dbReference type="EMBL" id="PFBA01000010">
    <property type="protein sequence ID" value="PIT92760.1"/>
    <property type="molecule type" value="Genomic_DNA"/>
</dbReference>
<dbReference type="Proteomes" id="UP000228635">
    <property type="component" value="Unassembled WGS sequence"/>
</dbReference>
<organism evidence="8 9">
    <name type="scientific">Candidatus Harrisonbacteria bacterium CG10_big_fil_rev_8_21_14_0_10_42_17</name>
    <dbReference type="NCBI Taxonomy" id="1974584"/>
    <lineage>
        <taxon>Bacteria</taxon>
        <taxon>Candidatus Harrisoniibacteriota</taxon>
    </lineage>
</organism>
<keyword evidence="4 6" id="KW-1133">Transmembrane helix</keyword>
<name>A0A2M6WIY2_9BACT</name>
<accession>A0A2M6WIY2</accession>
<feature type="transmembrane region" description="Helical" evidence="6">
    <location>
        <begin position="450"/>
        <end position="476"/>
    </location>
</feature>
<gene>
    <name evidence="8" type="ORF">COU08_00730</name>
</gene>
<feature type="transmembrane region" description="Helical" evidence="6">
    <location>
        <begin position="311"/>
        <end position="327"/>
    </location>
</feature>
<evidence type="ECO:0000256" key="3">
    <source>
        <dbReference type="ARBA" id="ARBA00022692"/>
    </source>
</evidence>
<keyword evidence="3 6" id="KW-0812">Transmembrane</keyword>
<feature type="transmembrane region" description="Helical" evidence="6">
    <location>
        <begin position="266"/>
        <end position="299"/>
    </location>
</feature>
<dbReference type="PANTHER" id="PTHR30619">
    <property type="entry name" value="DNA INTERNALIZATION/COMPETENCE PROTEIN COMEC/REC2"/>
    <property type="match status" value="1"/>
</dbReference>
<dbReference type="PANTHER" id="PTHR30619:SF1">
    <property type="entry name" value="RECOMBINATION PROTEIN 2"/>
    <property type="match status" value="1"/>
</dbReference>
<evidence type="ECO:0000313" key="8">
    <source>
        <dbReference type="EMBL" id="PIT92760.1"/>
    </source>
</evidence>
<evidence type="ECO:0000313" key="9">
    <source>
        <dbReference type="Proteomes" id="UP000228635"/>
    </source>
</evidence>
<dbReference type="InterPro" id="IPR004477">
    <property type="entry name" value="ComEC_N"/>
</dbReference>
<sequence>MPLHDKAFYGIAFFLGGVLFASLISEPYNIAHTASSMAGSFFLFCSLITVLVAVIFLVFQKRTFAVLSMFILFGAGYSFWYIAYTTPSLAFLNQESEVQGLVYKVSRGITSQSISVSLVSHQGNIRVILPRHPEVYYGDTLLLTGLIRSPQEEAQNYYRKERLSGIMRFPEAHILSRGGGIFLKRGLFAIKDFSLSSFRSVFALDRAALMSGLTLGDISEMTQTFRDRMSLTGTTHLVALSGYNVLIIARGIFVLLGLWFSRRKRFWFSVFVIVLFVVMTGAEASVVRAGIMAILLLLADHVYRAYRFRNAIIVAGFLMVVANPLVLVFDVGFQLSFAALLGLVYLEPVLRQSLPLREEPGLLGWRDHLRATLSAQLMVLPILLSNFGSFSPLSILVNVLVLVVVPLTMLLGLCIILASLFSSFFALVIGFVADIFLRYIISIIDLFSRFSFPLTLTSVSLLGVFVYYVGIIYFIVSYRALLRHA</sequence>
<evidence type="ECO:0000259" key="7">
    <source>
        <dbReference type="Pfam" id="PF03772"/>
    </source>
</evidence>
<comment type="caution">
    <text evidence="8">The sequence shown here is derived from an EMBL/GenBank/DDBJ whole genome shotgun (WGS) entry which is preliminary data.</text>
</comment>
<proteinExistence type="predicted"/>
<evidence type="ECO:0000256" key="2">
    <source>
        <dbReference type="ARBA" id="ARBA00022475"/>
    </source>
</evidence>
<dbReference type="AlphaFoldDB" id="A0A2M6WIY2"/>
<keyword evidence="5 6" id="KW-0472">Membrane</keyword>
<dbReference type="InterPro" id="IPR052159">
    <property type="entry name" value="Competence_DNA_uptake"/>
</dbReference>
<feature type="transmembrane region" description="Helical" evidence="6">
    <location>
        <begin position="395"/>
        <end position="417"/>
    </location>
</feature>
<feature type="domain" description="ComEC/Rec2-related protein" evidence="7">
    <location>
        <begin position="213"/>
        <end position="476"/>
    </location>
</feature>
<protein>
    <recommendedName>
        <fullName evidence="7">ComEC/Rec2-related protein domain-containing protein</fullName>
    </recommendedName>
</protein>
<feature type="transmembrane region" description="Helical" evidence="6">
    <location>
        <begin position="237"/>
        <end position="260"/>
    </location>
</feature>
<comment type="subcellular location">
    <subcellularLocation>
        <location evidence="1">Cell membrane</location>
        <topology evidence="1">Multi-pass membrane protein</topology>
    </subcellularLocation>
</comment>
<evidence type="ECO:0000256" key="4">
    <source>
        <dbReference type="ARBA" id="ARBA00022989"/>
    </source>
</evidence>
<feature type="transmembrane region" description="Helical" evidence="6">
    <location>
        <begin position="37"/>
        <end position="59"/>
    </location>
</feature>
<evidence type="ECO:0000256" key="1">
    <source>
        <dbReference type="ARBA" id="ARBA00004651"/>
    </source>
</evidence>
<evidence type="ECO:0000256" key="6">
    <source>
        <dbReference type="SAM" id="Phobius"/>
    </source>
</evidence>
<dbReference type="Pfam" id="PF03772">
    <property type="entry name" value="Competence"/>
    <property type="match status" value="1"/>
</dbReference>
<feature type="transmembrane region" description="Helical" evidence="6">
    <location>
        <begin position="424"/>
        <end position="444"/>
    </location>
</feature>
<evidence type="ECO:0000256" key="5">
    <source>
        <dbReference type="ARBA" id="ARBA00023136"/>
    </source>
</evidence>
<reference evidence="9" key="1">
    <citation type="submission" date="2017-09" db="EMBL/GenBank/DDBJ databases">
        <title>Depth-based differentiation of microbial function through sediment-hosted aquifers and enrichment of novel symbionts in the deep terrestrial subsurface.</title>
        <authorList>
            <person name="Probst A.J."/>
            <person name="Ladd B."/>
            <person name="Jarett J.K."/>
            <person name="Geller-Mcgrath D.E."/>
            <person name="Sieber C.M.K."/>
            <person name="Emerson J.B."/>
            <person name="Anantharaman K."/>
            <person name="Thomas B.C."/>
            <person name="Malmstrom R."/>
            <person name="Stieglmeier M."/>
            <person name="Klingl A."/>
            <person name="Woyke T."/>
            <person name="Ryan C.M."/>
            <person name="Banfield J.F."/>
        </authorList>
    </citation>
    <scope>NUCLEOTIDE SEQUENCE [LARGE SCALE GENOMIC DNA]</scope>
</reference>
<dbReference type="GO" id="GO:0005886">
    <property type="term" value="C:plasma membrane"/>
    <property type="evidence" value="ECO:0007669"/>
    <property type="project" value="UniProtKB-SubCell"/>
</dbReference>
<dbReference type="NCBIfam" id="TIGR00360">
    <property type="entry name" value="ComEC_N-term"/>
    <property type="match status" value="1"/>
</dbReference>
<keyword evidence="2" id="KW-1003">Cell membrane</keyword>
<feature type="transmembrane region" description="Helical" evidence="6">
    <location>
        <begin position="7"/>
        <end position="25"/>
    </location>
</feature>
<feature type="transmembrane region" description="Helical" evidence="6">
    <location>
        <begin position="64"/>
        <end position="83"/>
    </location>
</feature>